<comment type="caution">
    <text evidence="1">The sequence shown here is derived from an EMBL/GenBank/DDBJ whole genome shotgun (WGS) entry which is preliminary data.</text>
</comment>
<evidence type="ECO:0000313" key="1">
    <source>
        <dbReference type="EMBL" id="GBP30936.1"/>
    </source>
</evidence>
<protein>
    <submittedName>
        <fullName evidence="1">Uncharacterized protein</fullName>
    </submittedName>
</protein>
<name>A0A4C1UY48_EUMVA</name>
<dbReference type="EMBL" id="BGZK01000239">
    <property type="protein sequence ID" value="GBP30936.1"/>
    <property type="molecule type" value="Genomic_DNA"/>
</dbReference>
<accession>A0A4C1UY48</accession>
<dbReference type="AlphaFoldDB" id="A0A4C1UY48"/>
<sequence length="128" mass="14469">MPQCQIRMPVIPRQALVRLLNFRNWYIFYGKFHCKFTGIVSSGRGVPRAAATHAGPFFFFTSAFACLKKKGFEDYARGWIAASHRAGPPERGAAVAPWKTRPMYEVYITFAAAVPGSFIPLLRRDRGR</sequence>
<dbReference type="Proteomes" id="UP000299102">
    <property type="component" value="Unassembled WGS sequence"/>
</dbReference>
<organism evidence="1 2">
    <name type="scientific">Eumeta variegata</name>
    <name type="common">Bagworm moth</name>
    <name type="synonym">Eumeta japonica</name>
    <dbReference type="NCBI Taxonomy" id="151549"/>
    <lineage>
        <taxon>Eukaryota</taxon>
        <taxon>Metazoa</taxon>
        <taxon>Ecdysozoa</taxon>
        <taxon>Arthropoda</taxon>
        <taxon>Hexapoda</taxon>
        <taxon>Insecta</taxon>
        <taxon>Pterygota</taxon>
        <taxon>Neoptera</taxon>
        <taxon>Endopterygota</taxon>
        <taxon>Lepidoptera</taxon>
        <taxon>Glossata</taxon>
        <taxon>Ditrysia</taxon>
        <taxon>Tineoidea</taxon>
        <taxon>Psychidae</taxon>
        <taxon>Oiketicinae</taxon>
        <taxon>Eumeta</taxon>
    </lineage>
</organism>
<reference evidence="1 2" key="1">
    <citation type="journal article" date="2019" name="Commun. Biol.">
        <title>The bagworm genome reveals a unique fibroin gene that provides high tensile strength.</title>
        <authorList>
            <person name="Kono N."/>
            <person name="Nakamura H."/>
            <person name="Ohtoshi R."/>
            <person name="Tomita M."/>
            <person name="Numata K."/>
            <person name="Arakawa K."/>
        </authorList>
    </citation>
    <scope>NUCLEOTIDE SEQUENCE [LARGE SCALE GENOMIC DNA]</scope>
</reference>
<proteinExistence type="predicted"/>
<evidence type="ECO:0000313" key="2">
    <source>
        <dbReference type="Proteomes" id="UP000299102"/>
    </source>
</evidence>
<gene>
    <name evidence="1" type="ORF">EVAR_28577_1</name>
</gene>
<keyword evidence="2" id="KW-1185">Reference proteome</keyword>